<evidence type="ECO:0000256" key="1">
    <source>
        <dbReference type="ARBA" id="ARBA00001255"/>
    </source>
</evidence>
<dbReference type="PANTHER" id="PTHR31268:SF32">
    <property type="entry name" value="GALACTINOL--SUCROSE GALACTOSYLTRANSFERASE 2-RELATED"/>
    <property type="match status" value="1"/>
</dbReference>
<protein>
    <submittedName>
        <fullName evidence="5">Uncharacterized protein</fullName>
    </submittedName>
</protein>
<keyword evidence="3" id="KW-0119">Carbohydrate metabolism</keyword>
<dbReference type="SUPFAM" id="SSF51445">
    <property type="entry name" value="(Trans)glycosidases"/>
    <property type="match status" value="1"/>
</dbReference>
<evidence type="ECO:0000256" key="4">
    <source>
        <dbReference type="ARBA" id="ARBA00049426"/>
    </source>
</evidence>
<name>A0A427YXA9_9TREE</name>
<accession>A0A427YXA9</accession>
<dbReference type="InterPro" id="IPR008811">
    <property type="entry name" value="Glycosyl_hydrolases_36"/>
</dbReference>
<dbReference type="InterPro" id="IPR013785">
    <property type="entry name" value="Aldolase_TIM"/>
</dbReference>
<sequence>MIELFVQPVVLQAGEEYLRTAVEWAALGECSQWKAISCVRIKHAWVQIEPYPSLADHPNLASHLIVLTSPDEQQTLALYPTSTLEVNNNLLVSKDGDADLRVVANVRRCISGKEETVHVVGGLLNSGSPRDRKEVIRAVIEEARRCVGGRPKKDNNSQFWDGLGICTWESFGANRIGPIPAEPTKAKLLDLLPSFPVDIFLIDDGWEDHNKDPGGRKSYPPRARLRSFKAGESIRDDMEGTITALKARGVRKVGVWMALQGYWFGIDPEGELAAEYECESHPTIRPNQTRGGVETELKLLEPTTLQWLPHPSKAEKFWIDWFSVLKGWGIDFVKVDNQAHMECIQSPTARHALAAMWSGALQAVHHVWGDMDRIIMCMSHNERMLNGPGGLDFNRPPGNLVFRNSDDYNMPYTNPHGEFVLWNTRNSILTSNLSLIPDYDMFASNPASHRPLYHAFLRAMSVGTVLLSDTPDTDTDLQVLDALTAQSPGGEVKLVRSNVPAVQLPNRWFDLDLSGSSPGKAHLASTWDDKQGCGIVAAWNCHDPSTKAICHDVLSDQDLDAMIDSISSTGPDQYFVVPRRYSKGFRDDGVAASVYSPGVPFNLPFELEEGECEAFAVCKAWSVQDIRVAVLGMQDKLYPFAGLQVGLQSDGSLQVMSHFASARMTLLVDGPRTPKIRVNGVAIETCRAQAGDLSVLSLCLEVGDESRERGQWVITVV</sequence>
<proteinExistence type="inferred from homology"/>
<dbReference type="InterPro" id="IPR017853">
    <property type="entry name" value="GH"/>
</dbReference>
<dbReference type="AlphaFoldDB" id="A0A427YXA9"/>
<comment type="catalytic activity">
    <reaction evidence="1">
        <text>Hydrolysis of terminal, non-reducing alpha-D-galactose residues in alpha-D-galactosides, including galactose oligosaccharides, galactomannans and galactolipids.</text>
        <dbReference type="EC" id="3.2.1.22"/>
    </reaction>
</comment>
<dbReference type="GO" id="GO:0047274">
    <property type="term" value="F:galactinol-sucrose galactosyltransferase activity"/>
    <property type="evidence" value="ECO:0007669"/>
    <property type="project" value="UniProtKB-EC"/>
</dbReference>
<dbReference type="OrthoDB" id="4664297at2759"/>
<evidence type="ECO:0000256" key="2">
    <source>
        <dbReference type="ARBA" id="ARBA00007240"/>
    </source>
</evidence>
<dbReference type="Proteomes" id="UP000279259">
    <property type="component" value="Unassembled WGS sequence"/>
</dbReference>
<comment type="similarity">
    <text evidence="2">Belongs to the glycosyl hydrolases 36 family.</text>
</comment>
<comment type="catalytic activity">
    <reaction evidence="4">
        <text>alpha-D-galactosyl-(1-&gt;3)-1D-myo-inositol + sucrose = raffinose + myo-inositol</text>
        <dbReference type="Rhea" id="RHEA:20161"/>
        <dbReference type="ChEBI" id="CHEBI:16634"/>
        <dbReference type="ChEBI" id="CHEBI:17268"/>
        <dbReference type="ChEBI" id="CHEBI:17505"/>
        <dbReference type="ChEBI" id="CHEBI:17992"/>
        <dbReference type="EC" id="2.4.1.82"/>
    </reaction>
</comment>
<dbReference type="Gene3D" id="3.20.20.70">
    <property type="entry name" value="Aldolase class I"/>
    <property type="match status" value="1"/>
</dbReference>
<evidence type="ECO:0000313" key="5">
    <source>
        <dbReference type="EMBL" id="RSH95720.1"/>
    </source>
</evidence>
<evidence type="ECO:0000313" key="6">
    <source>
        <dbReference type="Proteomes" id="UP000279259"/>
    </source>
</evidence>
<reference evidence="5 6" key="1">
    <citation type="submission" date="2018-11" db="EMBL/GenBank/DDBJ databases">
        <title>Genome sequence of Saitozyma podzolica DSM 27192.</title>
        <authorList>
            <person name="Aliyu H."/>
            <person name="Gorte O."/>
            <person name="Ochsenreither K."/>
        </authorList>
    </citation>
    <scope>NUCLEOTIDE SEQUENCE [LARGE SCALE GENOMIC DNA]</scope>
    <source>
        <strain evidence="5 6">DSM 27192</strain>
    </source>
</reference>
<dbReference type="EMBL" id="RSCD01000001">
    <property type="protein sequence ID" value="RSH95720.1"/>
    <property type="molecule type" value="Genomic_DNA"/>
</dbReference>
<comment type="caution">
    <text evidence="5">The sequence shown here is derived from an EMBL/GenBank/DDBJ whole genome shotgun (WGS) entry which is preliminary data.</text>
</comment>
<dbReference type="STRING" id="1890683.A0A427YXA9"/>
<dbReference type="PANTHER" id="PTHR31268">
    <property type="match status" value="1"/>
</dbReference>
<gene>
    <name evidence="5" type="ORF">EHS25_000812</name>
</gene>
<dbReference type="GO" id="GO:0004557">
    <property type="term" value="F:alpha-galactosidase activity"/>
    <property type="evidence" value="ECO:0007669"/>
    <property type="project" value="UniProtKB-EC"/>
</dbReference>
<dbReference type="Pfam" id="PF05691">
    <property type="entry name" value="Raffinose_syn"/>
    <property type="match status" value="1"/>
</dbReference>
<evidence type="ECO:0000256" key="3">
    <source>
        <dbReference type="ARBA" id="ARBA00023277"/>
    </source>
</evidence>
<organism evidence="5 6">
    <name type="scientific">Saitozyma podzolica</name>
    <dbReference type="NCBI Taxonomy" id="1890683"/>
    <lineage>
        <taxon>Eukaryota</taxon>
        <taxon>Fungi</taxon>
        <taxon>Dikarya</taxon>
        <taxon>Basidiomycota</taxon>
        <taxon>Agaricomycotina</taxon>
        <taxon>Tremellomycetes</taxon>
        <taxon>Tremellales</taxon>
        <taxon>Trimorphomycetaceae</taxon>
        <taxon>Saitozyma</taxon>
    </lineage>
</organism>
<keyword evidence="6" id="KW-1185">Reference proteome</keyword>